<dbReference type="GO" id="GO:0032543">
    <property type="term" value="P:mitochondrial translation"/>
    <property type="evidence" value="ECO:0007669"/>
    <property type="project" value="TreeGrafter"/>
</dbReference>
<protein>
    <recommendedName>
        <fullName evidence="4">28S ribosomal protein S18a, mitochondrial</fullName>
    </recommendedName>
</protein>
<dbReference type="GO" id="GO:0005763">
    <property type="term" value="C:mitochondrial small ribosomal subunit"/>
    <property type="evidence" value="ECO:0007669"/>
    <property type="project" value="TreeGrafter"/>
</dbReference>
<dbReference type="SUPFAM" id="SSF46911">
    <property type="entry name" value="Ribosomal protein S18"/>
    <property type="match status" value="1"/>
</dbReference>
<evidence type="ECO:0000313" key="3">
    <source>
        <dbReference type="EMBL" id="KAL0269625.1"/>
    </source>
</evidence>
<dbReference type="AlphaFoldDB" id="A0AAW2HIJ2"/>
<evidence type="ECO:0008006" key="4">
    <source>
        <dbReference type="Google" id="ProtNLM"/>
    </source>
</evidence>
<dbReference type="InterPro" id="IPR001648">
    <property type="entry name" value="Ribosomal_bS18"/>
</dbReference>
<dbReference type="PANTHER" id="PTHR13479:SF66">
    <property type="entry name" value="LARGE RIBOSOMAL SUBUNIT PROTEIN ML66"/>
    <property type="match status" value="1"/>
</dbReference>
<comment type="caution">
    <text evidence="3">The sequence shown here is derived from an EMBL/GenBank/DDBJ whole genome shotgun (WGS) entry which is preliminary data.</text>
</comment>
<keyword evidence="1" id="KW-0689">Ribosomal protein</keyword>
<organism evidence="3">
    <name type="scientific">Menopon gallinae</name>
    <name type="common">poultry shaft louse</name>
    <dbReference type="NCBI Taxonomy" id="328185"/>
    <lineage>
        <taxon>Eukaryota</taxon>
        <taxon>Metazoa</taxon>
        <taxon>Ecdysozoa</taxon>
        <taxon>Arthropoda</taxon>
        <taxon>Hexapoda</taxon>
        <taxon>Insecta</taxon>
        <taxon>Pterygota</taxon>
        <taxon>Neoptera</taxon>
        <taxon>Paraneoptera</taxon>
        <taxon>Psocodea</taxon>
        <taxon>Troctomorpha</taxon>
        <taxon>Phthiraptera</taxon>
        <taxon>Amblycera</taxon>
        <taxon>Menoponidae</taxon>
        <taxon>Menopon</taxon>
    </lineage>
</organism>
<dbReference type="GO" id="GO:0003735">
    <property type="term" value="F:structural constituent of ribosome"/>
    <property type="evidence" value="ECO:0007669"/>
    <property type="project" value="InterPro"/>
</dbReference>
<dbReference type="PANTHER" id="PTHR13479">
    <property type="entry name" value="30S RIBOSOMAL PROTEIN S18"/>
    <property type="match status" value="1"/>
</dbReference>
<dbReference type="Gene3D" id="4.10.640.10">
    <property type="entry name" value="Ribosomal protein S18"/>
    <property type="match status" value="1"/>
</dbReference>
<proteinExistence type="predicted"/>
<dbReference type="Pfam" id="PF01084">
    <property type="entry name" value="Ribosomal_S18"/>
    <property type="match status" value="1"/>
</dbReference>
<evidence type="ECO:0000256" key="1">
    <source>
        <dbReference type="ARBA" id="ARBA00022980"/>
    </source>
</evidence>
<sequence length="182" mass="20937">MIRSVLLPLGRALTERNFHTTGIYGLREIVTTKNGKVITVEGRIIPSPREGHLVKRDPKIENNSCILCQLSFDIKHTDVLILKQFVTKRGTMIDRKQTGLCVAQYRRISQLVAMAQEAGLLGNFETWEGKTDVSNREGFKKFNTYYDEKTISTYCKNKWMNKLYIKPKLLCKSGHDNKLKKD</sequence>
<dbReference type="InterPro" id="IPR036870">
    <property type="entry name" value="Ribosomal_bS18_sf"/>
</dbReference>
<keyword evidence="2" id="KW-0687">Ribonucleoprotein</keyword>
<evidence type="ECO:0000256" key="2">
    <source>
        <dbReference type="ARBA" id="ARBA00023274"/>
    </source>
</evidence>
<reference evidence="3" key="1">
    <citation type="journal article" date="2024" name="Gigascience">
        <title>Chromosome-level genome of the poultry shaft louse Menopon gallinae provides insight into the host-switching and adaptive evolution of parasitic lice.</title>
        <authorList>
            <person name="Xu Y."/>
            <person name="Ma L."/>
            <person name="Liu S."/>
            <person name="Liang Y."/>
            <person name="Liu Q."/>
            <person name="He Z."/>
            <person name="Tian L."/>
            <person name="Duan Y."/>
            <person name="Cai W."/>
            <person name="Li H."/>
            <person name="Song F."/>
        </authorList>
    </citation>
    <scope>NUCLEOTIDE SEQUENCE</scope>
    <source>
        <strain evidence="3">Cailab_2023a</strain>
    </source>
</reference>
<gene>
    <name evidence="3" type="ORF">PYX00_007296</name>
</gene>
<accession>A0AAW2HIJ2</accession>
<dbReference type="GO" id="GO:0070181">
    <property type="term" value="F:small ribosomal subunit rRNA binding"/>
    <property type="evidence" value="ECO:0007669"/>
    <property type="project" value="TreeGrafter"/>
</dbReference>
<dbReference type="EMBL" id="JARGDH010000004">
    <property type="protein sequence ID" value="KAL0269625.1"/>
    <property type="molecule type" value="Genomic_DNA"/>
</dbReference>
<name>A0AAW2HIJ2_9NEOP</name>